<keyword evidence="1" id="KW-0206">Cytoskeleton</keyword>
<feature type="domain" description="MSP" evidence="3">
    <location>
        <begin position="13"/>
        <end position="125"/>
    </location>
</feature>
<protein>
    <recommendedName>
        <fullName evidence="1">Major sperm protein</fullName>
    </recommendedName>
</protein>
<keyword evidence="4" id="KW-1185">Reference proteome</keyword>
<dbReference type="PROSITE" id="PS50202">
    <property type="entry name" value="MSP"/>
    <property type="match status" value="1"/>
</dbReference>
<evidence type="ECO:0000259" key="3">
    <source>
        <dbReference type="PROSITE" id="PS50202"/>
    </source>
</evidence>
<dbReference type="Pfam" id="PF00635">
    <property type="entry name" value="Motile_Sperm"/>
    <property type="match status" value="1"/>
</dbReference>
<dbReference type="Gene3D" id="2.60.40.10">
    <property type="entry name" value="Immunoglobulins"/>
    <property type="match status" value="1"/>
</dbReference>
<keyword evidence="1" id="KW-0963">Cytoplasm</keyword>
<dbReference type="Proteomes" id="UP000887578">
    <property type="component" value="Unplaced"/>
</dbReference>
<reference evidence="5" key="1">
    <citation type="submission" date="2022-11" db="UniProtKB">
        <authorList>
            <consortium name="WormBaseParasite"/>
        </authorList>
    </citation>
    <scope>IDENTIFICATION</scope>
</reference>
<dbReference type="InterPro" id="IPR013783">
    <property type="entry name" value="Ig-like_fold"/>
</dbReference>
<feature type="region of interest" description="Disordered" evidence="2">
    <location>
        <begin position="124"/>
        <end position="225"/>
    </location>
</feature>
<evidence type="ECO:0000256" key="2">
    <source>
        <dbReference type="SAM" id="MobiDB-lite"/>
    </source>
</evidence>
<name>A0A914PBK8_9BILA</name>
<dbReference type="WBParaSite" id="PDA_v2.g12705.t1">
    <property type="protein sequence ID" value="PDA_v2.g12705.t1"/>
    <property type="gene ID" value="PDA_v2.g12705"/>
</dbReference>
<sequence>MGGENKKNEPEFQMKLEPDEKVAFKGKPNETVAVKVTNTTKTRQCFKVKTSSNDMFRLRPPLGFVAPNETATISITFLAKETPPNGHYVVFYHIPCKDDDKKPRSVWTPSATPEGVRRVVADFVKEDTPAAADKKKDAPSPAEPKDAKDAPAKDAKDTPAKDAKDAPAKDGEAKDAPAKDAKDAPAKDAEKDAPAKEAEGKDAKDAPAKDEKKEGDEAEKDKEKE</sequence>
<accession>A0A914PBK8</accession>
<organism evidence="4 5">
    <name type="scientific">Panagrolaimus davidi</name>
    <dbReference type="NCBI Taxonomy" id="227884"/>
    <lineage>
        <taxon>Eukaryota</taxon>
        <taxon>Metazoa</taxon>
        <taxon>Ecdysozoa</taxon>
        <taxon>Nematoda</taxon>
        <taxon>Chromadorea</taxon>
        <taxon>Rhabditida</taxon>
        <taxon>Tylenchina</taxon>
        <taxon>Panagrolaimomorpha</taxon>
        <taxon>Panagrolaimoidea</taxon>
        <taxon>Panagrolaimidae</taxon>
        <taxon>Panagrolaimus</taxon>
    </lineage>
</organism>
<evidence type="ECO:0000256" key="1">
    <source>
        <dbReference type="RuleBase" id="RU003425"/>
    </source>
</evidence>
<dbReference type="InterPro" id="IPR008962">
    <property type="entry name" value="PapD-like_sf"/>
</dbReference>
<proteinExistence type="predicted"/>
<dbReference type="PANTHER" id="PTHR21513">
    <property type="entry name" value="MAJOR SPERM PROTEIN"/>
    <property type="match status" value="1"/>
</dbReference>
<comment type="function">
    <text evidence="1">Central component in molecular interactions underlying sperm crawling. Forms an extensive filament system that extends from sperm villipoda, along the leading edge of the pseudopod.</text>
</comment>
<evidence type="ECO:0000313" key="4">
    <source>
        <dbReference type="Proteomes" id="UP000887578"/>
    </source>
</evidence>
<dbReference type="PANTHER" id="PTHR21513:SF19">
    <property type="entry name" value="MAJOR SPERM PROTEIN"/>
    <property type="match status" value="1"/>
</dbReference>
<dbReference type="SUPFAM" id="SSF49354">
    <property type="entry name" value="PapD-like"/>
    <property type="match status" value="1"/>
</dbReference>
<dbReference type="AlphaFoldDB" id="A0A914PBK8"/>
<dbReference type="InterPro" id="IPR000535">
    <property type="entry name" value="MSP_dom"/>
</dbReference>
<evidence type="ECO:0000313" key="5">
    <source>
        <dbReference type="WBParaSite" id="PDA_v2.g12705.t1"/>
    </source>
</evidence>